<dbReference type="EMBL" id="HG970333">
    <property type="protein sequence ID" value="CEF77807.1"/>
    <property type="molecule type" value="Genomic_DNA"/>
</dbReference>
<dbReference type="Gene3D" id="3.20.20.370">
    <property type="entry name" value="Glycoside hydrolase/deacetylase"/>
    <property type="match status" value="1"/>
</dbReference>
<dbReference type="InParanoid" id="I1S6P2"/>
<dbReference type="AlphaFoldDB" id="I1S6P2"/>
<dbReference type="VEuPathDB" id="FungiDB:FGRAMPH1_01G12009"/>
<reference evidence="1 3" key="3">
    <citation type="journal article" date="2015" name="BMC Genomics">
        <title>The completed genome sequence of the pathogenic ascomycete fungus Fusarium graminearum.</title>
        <authorList>
            <person name="King R."/>
            <person name="Urban M."/>
            <person name="Hammond-Kosack M.C."/>
            <person name="Hassani-Pak K."/>
            <person name="Hammond-Kosack K.E."/>
        </authorList>
    </citation>
    <scope>NUCLEOTIDE SEQUENCE [LARGE SCALE GENOMIC DNA]</scope>
    <source>
        <strain evidence="3">ATCC MYA-4620 / CBS 123657 / FGSC 9075 / NRRL 31084 / PH-1</strain>
        <strain evidence="1">PH-1</strain>
    </source>
</reference>
<dbReference type="RefSeq" id="XP_011322697.1">
    <property type="nucleotide sequence ID" value="XM_011324395.1"/>
</dbReference>
<reference evidence="2" key="4">
    <citation type="submission" date="2017-01" db="UniProtKB">
        <authorList>
            <consortium name="EnsemblFungi"/>
        </authorList>
    </citation>
    <scope>IDENTIFICATION</scope>
    <source>
        <strain evidence="2">PH-1 / ATCC MYA-4620 / FGSC 9075 / NRRL 31084</strain>
    </source>
</reference>
<evidence type="ECO:0000313" key="3">
    <source>
        <dbReference type="Proteomes" id="UP000070720"/>
    </source>
</evidence>
<proteinExistence type="predicted"/>
<evidence type="ECO:0000313" key="1">
    <source>
        <dbReference type="EMBL" id="CEF77807.1"/>
    </source>
</evidence>
<gene>
    <name evidence="1" type="ORF">FGRAMPH1_01T12009</name>
</gene>
<name>I1S6P2_GIBZE</name>
<keyword evidence="3" id="KW-1185">Reference proteome</keyword>
<sequence>MLKRIICSYCVDVDAIARWPGSYGGQDSRSDISGGLFAVIYDVCRLLQLFDKYNTKAI</sequence>
<dbReference type="OrthoDB" id="3162524at2759"/>
<protein>
    <submittedName>
        <fullName evidence="1">Chromosome 2, complete genome</fullName>
    </submittedName>
</protein>
<evidence type="ECO:0000313" key="2">
    <source>
        <dbReference type="EnsemblFungi" id="CEF77807"/>
    </source>
</evidence>
<reference evidence="2 3" key="1">
    <citation type="journal article" date="2007" name="Science">
        <title>The Fusarium graminearum genome reveals a link between localized polymorphism and pathogen specialization.</title>
        <authorList>
            <person name="Cuomo C.A."/>
            <person name="Gueldener U."/>
            <person name="Xu J.-R."/>
            <person name="Trail F."/>
            <person name="Turgeon B.G."/>
            <person name="Di Pietro A."/>
            <person name="Walton J.D."/>
            <person name="Ma L.-J."/>
            <person name="Baker S.E."/>
            <person name="Rep M."/>
            <person name="Adam G."/>
            <person name="Antoniw J."/>
            <person name="Baldwin T."/>
            <person name="Calvo S.E."/>
            <person name="Chang Y.-L."/>
            <person name="DeCaprio D."/>
            <person name="Gale L.R."/>
            <person name="Gnerre S."/>
            <person name="Goswami R.S."/>
            <person name="Hammond-Kosack K."/>
            <person name="Harris L.J."/>
            <person name="Hilburn K."/>
            <person name="Kennell J.C."/>
            <person name="Kroken S."/>
            <person name="Magnuson J.K."/>
            <person name="Mannhaupt G."/>
            <person name="Mauceli E.W."/>
            <person name="Mewes H.-W."/>
            <person name="Mitterbauer R."/>
            <person name="Muehlbauer G."/>
            <person name="Muensterkoetter M."/>
            <person name="Nelson D."/>
            <person name="O'Donnell K."/>
            <person name="Ouellet T."/>
            <person name="Qi W."/>
            <person name="Quesneville H."/>
            <person name="Roncero M.I.G."/>
            <person name="Seong K.-Y."/>
            <person name="Tetko I.V."/>
            <person name="Urban M."/>
            <person name="Waalwijk C."/>
            <person name="Ward T.J."/>
            <person name="Yao J."/>
            <person name="Birren B.W."/>
            <person name="Kistler H.C."/>
        </authorList>
    </citation>
    <scope>NUCLEOTIDE SEQUENCE [LARGE SCALE GENOMIC DNA]</scope>
    <source>
        <strain evidence="3">ATCC MYA-4620 / CBS 123657 / FGSC 9075 / NRRL 31084 / PH-1</strain>
        <strain evidence="2">PH-1 / ATCC MYA-4620 / FGSC 9075 / NRRL 31084</strain>
    </source>
</reference>
<accession>I1S6P2</accession>
<dbReference type="EnsemblFungi" id="CEF77807">
    <property type="protein sequence ID" value="CEF77807"/>
    <property type="gene ID" value="FGRRES_12515"/>
</dbReference>
<reference evidence="2 3" key="2">
    <citation type="journal article" date="2010" name="Nature">
        <title>Comparative genomics reveals mobile pathogenicity chromosomes in Fusarium.</title>
        <authorList>
            <person name="Ma L.J."/>
            <person name="van der Does H.C."/>
            <person name="Borkovich K.A."/>
            <person name="Coleman J.J."/>
            <person name="Daboussi M.J."/>
            <person name="Di Pietro A."/>
            <person name="Dufresne M."/>
            <person name="Freitag M."/>
            <person name="Grabherr M."/>
            <person name="Henrissat B."/>
            <person name="Houterman P.M."/>
            <person name="Kang S."/>
            <person name="Shim W.B."/>
            <person name="Woloshuk C."/>
            <person name="Xie X."/>
            <person name="Xu J.R."/>
            <person name="Antoniw J."/>
            <person name="Baker S.E."/>
            <person name="Bluhm B.H."/>
            <person name="Breakspear A."/>
            <person name="Brown D.W."/>
            <person name="Butchko R.A."/>
            <person name="Chapman S."/>
            <person name="Coulson R."/>
            <person name="Coutinho P.M."/>
            <person name="Danchin E.G."/>
            <person name="Diener A."/>
            <person name="Gale L.R."/>
            <person name="Gardiner D.M."/>
            <person name="Goff S."/>
            <person name="Hammond-Kosack K.E."/>
            <person name="Hilburn K."/>
            <person name="Hua-Van A."/>
            <person name="Jonkers W."/>
            <person name="Kazan K."/>
            <person name="Kodira C.D."/>
            <person name="Koehrsen M."/>
            <person name="Kumar L."/>
            <person name="Lee Y.H."/>
            <person name="Li L."/>
            <person name="Manners J.M."/>
            <person name="Miranda-Saavedra D."/>
            <person name="Mukherjee M."/>
            <person name="Park G."/>
            <person name="Park J."/>
            <person name="Park S.Y."/>
            <person name="Proctor R.H."/>
            <person name="Regev A."/>
            <person name="Ruiz-Roldan M.C."/>
            <person name="Sain D."/>
            <person name="Sakthikumar S."/>
            <person name="Sykes S."/>
            <person name="Schwartz D.C."/>
            <person name="Turgeon B.G."/>
            <person name="Wapinski I."/>
            <person name="Yoder O."/>
            <person name="Young S."/>
            <person name="Zeng Q."/>
            <person name="Zhou S."/>
            <person name="Galagan J."/>
            <person name="Cuomo C.A."/>
            <person name="Kistler H.C."/>
            <person name="Rep M."/>
        </authorList>
    </citation>
    <scope>GENOME REANNOTATION</scope>
    <source>
        <strain evidence="3">ATCC MYA-4620 / CBS 123657 / FGSC 9075 / NRRL 31084 / PH-1</strain>
        <strain evidence="2">PH-1 / ATCC MYA-4620 / FGSC 9075 / NRRL 31084</strain>
    </source>
</reference>
<accession>A0A098DH93</accession>
<dbReference type="Proteomes" id="UP000070720">
    <property type="component" value="Chromosome 2"/>
</dbReference>
<dbReference type="HOGENOM" id="CLU_3059637_0_0_1"/>
<organism evidence="1 3">
    <name type="scientific">Gibberella zeae (strain ATCC MYA-4620 / CBS 123657 / FGSC 9075 / NRRL 31084 / PH-1)</name>
    <name type="common">Wheat head blight fungus</name>
    <name type="synonym">Fusarium graminearum</name>
    <dbReference type="NCBI Taxonomy" id="229533"/>
    <lineage>
        <taxon>Eukaryota</taxon>
        <taxon>Fungi</taxon>
        <taxon>Dikarya</taxon>
        <taxon>Ascomycota</taxon>
        <taxon>Pezizomycotina</taxon>
        <taxon>Sordariomycetes</taxon>
        <taxon>Hypocreomycetidae</taxon>
        <taxon>Hypocreales</taxon>
        <taxon>Nectriaceae</taxon>
        <taxon>Fusarium</taxon>
    </lineage>
</organism>
<dbReference type="KEGG" id="fgr:FGSG_12515"/>